<dbReference type="NCBIfam" id="NF000927">
    <property type="entry name" value="PRK00092.1-1"/>
    <property type="match status" value="1"/>
</dbReference>
<feature type="domain" description="Ribosome maturation factor RimP N-terminal" evidence="4">
    <location>
        <begin position="14"/>
        <end position="85"/>
    </location>
</feature>
<dbReference type="AlphaFoldDB" id="A0A4Q7YNQ5"/>
<dbReference type="PANTHER" id="PTHR33867">
    <property type="entry name" value="RIBOSOME MATURATION FACTOR RIMP"/>
    <property type="match status" value="1"/>
</dbReference>
<evidence type="ECO:0000313" key="6">
    <source>
        <dbReference type="EMBL" id="RZU38285.1"/>
    </source>
</evidence>
<comment type="subcellular location">
    <subcellularLocation>
        <location evidence="3">Cytoplasm</location>
    </subcellularLocation>
</comment>
<dbReference type="InterPro" id="IPR035956">
    <property type="entry name" value="RimP_N_sf"/>
</dbReference>
<dbReference type="Pfam" id="PF02576">
    <property type="entry name" value="RimP_N"/>
    <property type="match status" value="1"/>
</dbReference>
<keyword evidence="1 3" id="KW-0963">Cytoplasm</keyword>
<dbReference type="InterPro" id="IPR028998">
    <property type="entry name" value="RimP_C"/>
</dbReference>
<dbReference type="PANTHER" id="PTHR33867:SF1">
    <property type="entry name" value="RIBOSOME MATURATION FACTOR RIMP"/>
    <property type="match status" value="1"/>
</dbReference>
<comment type="function">
    <text evidence="3">Required for maturation of 30S ribosomal subunits.</text>
</comment>
<dbReference type="GO" id="GO:0006412">
    <property type="term" value="P:translation"/>
    <property type="evidence" value="ECO:0007669"/>
    <property type="project" value="TreeGrafter"/>
</dbReference>
<dbReference type="SUPFAM" id="SSF74942">
    <property type="entry name" value="YhbC-like, C-terminal domain"/>
    <property type="match status" value="1"/>
</dbReference>
<proteinExistence type="inferred from homology"/>
<accession>A0A4Q7YNQ5</accession>
<sequence>MAVSQKVQALTDMLSPAVAVCGYELWGLEFFPQGKRSCLRIYIDGPEGVSVDGCAQVSHQVSGVLDVEDPIAGEYTLEVSSPGWDRPLFTLSQYERFVGGEVLVRLLAPLDGRRRYKGVLQQIQGEVLDLLVEGKVVQVPFAQIDKGNVVPNV</sequence>
<keyword evidence="7" id="KW-1185">Reference proteome</keyword>
<feature type="domain" description="Ribosome maturation factor RimP C-terminal" evidence="5">
    <location>
        <begin position="88"/>
        <end position="152"/>
    </location>
</feature>
<evidence type="ECO:0000259" key="5">
    <source>
        <dbReference type="Pfam" id="PF17384"/>
    </source>
</evidence>
<dbReference type="InterPro" id="IPR003728">
    <property type="entry name" value="Ribosome_maturation_RimP"/>
</dbReference>
<dbReference type="Gene3D" id="3.30.300.70">
    <property type="entry name" value="RimP-like superfamily, N-terminal"/>
    <property type="match status" value="1"/>
</dbReference>
<dbReference type="RefSeq" id="WP_130413729.1">
    <property type="nucleotide sequence ID" value="NZ_SHKX01000013.1"/>
</dbReference>
<keyword evidence="2 3" id="KW-0690">Ribosome biogenesis</keyword>
<dbReference type="OrthoDB" id="9805006at2"/>
<evidence type="ECO:0000313" key="7">
    <source>
        <dbReference type="Proteomes" id="UP000292423"/>
    </source>
</evidence>
<dbReference type="InterPro" id="IPR036847">
    <property type="entry name" value="RimP_C_sf"/>
</dbReference>
<evidence type="ECO:0000256" key="1">
    <source>
        <dbReference type="ARBA" id="ARBA00022490"/>
    </source>
</evidence>
<dbReference type="InterPro" id="IPR028989">
    <property type="entry name" value="RimP_N"/>
</dbReference>
<reference evidence="6 7" key="1">
    <citation type="submission" date="2019-02" db="EMBL/GenBank/DDBJ databases">
        <title>Genomic Encyclopedia of Type Strains, Phase IV (KMG-IV): sequencing the most valuable type-strain genomes for metagenomic binning, comparative biology and taxonomic classification.</title>
        <authorList>
            <person name="Goeker M."/>
        </authorList>
    </citation>
    <scope>NUCLEOTIDE SEQUENCE [LARGE SCALE GENOMIC DNA]</scope>
    <source>
        <strain evidence="6 7">DSM 105135</strain>
    </source>
</reference>
<dbReference type="SUPFAM" id="SSF75420">
    <property type="entry name" value="YhbC-like, N-terminal domain"/>
    <property type="match status" value="1"/>
</dbReference>
<evidence type="ECO:0000256" key="3">
    <source>
        <dbReference type="HAMAP-Rule" id="MF_01077"/>
    </source>
</evidence>
<evidence type="ECO:0000259" key="4">
    <source>
        <dbReference type="Pfam" id="PF02576"/>
    </source>
</evidence>
<name>A0A4Q7YNQ5_9GAMM</name>
<dbReference type="FunFam" id="3.30.300.70:FF:000001">
    <property type="entry name" value="Ribosome maturation factor RimP"/>
    <property type="match status" value="1"/>
</dbReference>
<dbReference type="Pfam" id="PF17384">
    <property type="entry name" value="DUF150_C"/>
    <property type="match status" value="1"/>
</dbReference>
<dbReference type="Proteomes" id="UP000292423">
    <property type="component" value="Unassembled WGS sequence"/>
</dbReference>
<dbReference type="Gene3D" id="2.30.30.180">
    <property type="entry name" value="Ribosome maturation factor RimP, C-terminal domain"/>
    <property type="match status" value="1"/>
</dbReference>
<evidence type="ECO:0000256" key="2">
    <source>
        <dbReference type="ARBA" id="ARBA00022517"/>
    </source>
</evidence>
<dbReference type="GO" id="GO:0005829">
    <property type="term" value="C:cytosol"/>
    <property type="evidence" value="ECO:0007669"/>
    <property type="project" value="TreeGrafter"/>
</dbReference>
<organism evidence="6 7">
    <name type="scientific">Fluviicoccus keumensis</name>
    <dbReference type="NCBI Taxonomy" id="1435465"/>
    <lineage>
        <taxon>Bacteria</taxon>
        <taxon>Pseudomonadati</taxon>
        <taxon>Pseudomonadota</taxon>
        <taxon>Gammaproteobacteria</taxon>
        <taxon>Moraxellales</taxon>
        <taxon>Moraxellaceae</taxon>
        <taxon>Fluviicoccus</taxon>
    </lineage>
</organism>
<protein>
    <recommendedName>
        <fullName evidence="3">Ribosome maturation factor RimP</fullName>
    </recommendedName>
</protein>
<comment type="caution">
    <text evidence="6">The sequence shown here is derived from an EMBL/GenBank/DDBJ whole genome shotgun (WGS) entry which is preliminary data.</text>
</comment>
<dbReference type="EMBL" id="SHKX01000013">
    <property type="protein sequence ID" value="RZU38285.1"/>
    <property type="molecule type" value="Genomic_DNA"/>
</dbReference>
<comment type="similarity">
    <text evidence="3">Belongs to the RimP family.</text>
</comment>
<dbReference type="HAMAP" id="MF_01077">
    <property type="entry name" value="RimP"/>
    <property type="match status" value="1"/>
</dbReference>
<dbReference type="CDD" id="cd01734">
    <property type="entry name" value="YlxS_C"/>
    <property type="match status" value="1"/>
</dbReference>
<dbReference type="GO" id="GO:0000028">
    <property type="term" value="P:ribosomal small subunit assembly"/>
    <property type="evidence" value="ECO:0007669"/>
    <property type="project" value="TreeGrafter"/>
</dbReference>
<gene>
    <name evidence="3" type="primary">rimP</name>
    <name evidence="6" type="ORF">EV700_2213</name>
</gene>